<dbReference type="OrthoDB" id="3415124at2"/>
<evidence type="ECO:0000259" key="2">
    <source>
        <dbReference type="Pfam" id="PF13625"/>
    </source>
</evidence>
<evidence type="ECO:0000313" key="4">
    <source>
        <dbReference type="Proteomes" id="UP000215896"/>
    </source>
</evidence>
<name>A0A255GFD9_9ACTN</name>
<dbReference type="RefSeq" id="WP_094406099.1">
    <property type="nucleotide sequence ID" value="NZ_NMVO01000015.1"/>
</dbReference>
<feature type="domain" description="Helicase XPB/Ssl2 N-terminal" evidence="2">
    <location>
        <begin position="446"/>
        <end position="566"/>
    </location>
</feature>
<dbReference type="Pfam" id="PF13625">
    <property type="entry name" value="Helicase_C_3"/>
    <property type="match status" value="1"/>
</dbReference>
<protein>
    <recommendedName>
        <fullName evidence="2">Helicase XPB/Ssl2 N-terminal domain-containing protein</fullName>
    </recommendedName>
</protein>
<evidence type="ECO:0000256" key="1">
    <source>
        <dbReference type="SAM" id="MobiDB-lite"/>
    </source>
</evidence>
<dbReference type="AlphaFoldDB" id="A0A255GFD9"/>
<comment type="caution">
    <text evidence="3">The sequence shown here is derived from an EMBL/GenBank/DDBJ whole genome shotgun (WGS) entry which is preliminary data.</text>
</comment>
<dbReference type="EMBL" id="NMVO01000015">
    <property type="protein sequence ID" value="OYO11684.1"/>
    <property type="molecule type" value="Genomic_DNA"/>
</dbReference>
<accession>A0A255GFD9</accession>
<reference evidence="3 4" key="1">
    <citation type="submission" date="2017-07" db="EMBL/GenBank/DDBJ databases">
        <title>Draft whole genome sequences of clinical Proprionibacteriaceae strains.</title>
        <authorList>
            <person name="Bernier A.-M."/>
            <person name="Bernard K."/>
            <person name="Domingo M.-C."/>
        </authorList>
    </citation>
    <scope>NUCLEOTIDE SEQUENCE [LARGE SCALE GENOMIC DNA]</scope>
    <source>
        <strain evidence="3 4">NML 030167</strain>
    </source>
</reference>
<keyword evidence="4" id="KW-1185">Reference proteome</keyword>
<dbReference type="InterPro" id="IPR032830">
    <property type="entry name" value="XPB/Ssl2_N"/>
</dbReference>
<sequence>MRSFSDALRSLDAEQLSGLLAARDDLRLPPPADLTELVARATTTSSVHRALDGLNRFQLDCCEALAALPDPTTTADLAALLGSPDEPVVAALDRLRELALVWGQGAELHLVRAARQAFEPHPGGLAAPSPRPLTEATIAAATADLPPGAAAVLDRLAWGPPTGAVRNADRPITHPATPVEHLLARGLLRPAGPDTVLLPREVALTWRGGFQRTPGHTAPDPLPAGTRPARVVAHAAVGAAYEFCHDVEAVVDAVERRTPALLRAGGIGVRELTQIARELGLDPARAGFALEVAHAADLISTAPPAARVTTEFDRWLTLPVAERVTVLLRRWLQTPRWYAAARAEGGHALGEEAEARWAPGARAAVLARLPVGCAPDPVALAGLLDWDRPGLARVIGAAELAAAVLAEAAWLGLTALDQVSGLLPVPGGADLPTELLTLFPEPVTELLLQADLTAVAPGPLEHQVAAELRLLAEQESRGGGGVYRFTAESLRRAFDAGWDSEQVLDWLARHGSTAVPQPLAYLVGDVARRHGTVRVGTARAYVRIDDPVRIGAVLAHPEAAALGVRQVGPQTLVADADPDEVVQLLRAVGMAPAAEDAQGAVLTSPPRARAAGSRRPAPPIGGDPRALAEHLLSGAAAARERGMRTEQTLEVLRHALTTRTPVEVDYVAADGTRTSRTLLPLDLGSGMVRLVGPGADRAGTGVSLPLARVTAARVPGDGANRGPENG</sequence>
<evidence type="ECO:0000313" key="3">
    <source>
        <dbReference type="EMBL" id="OYO11684.1"/>
    </source>
</evidence>
<feature type="region of interest" description="Disordered" evidence="1">
    <location>
        <begin position="595"/>
        <end position="621"/>
    </location>
</feature>
<dbReference type="Proteomes" id="UP000215896">
    <property type="component" value="Unassembled WGS sequence"/>
</dbReference>
<feature type="compositionally biased region" description="Low complexity" evidence="1">
    <location>
        <begin position="604"/>
        <end position="615"/>
    </location>
</feature>
<organism evidence="3 4">
    <name type="scientific">Enemella evansiae</name>
    <dbReference type="NCBI Taxonomy" id="2016499"/>
    <lineage>
        <taxon>Bacteria</taxon>
        <taxon>Bacillati</taxon>
        <taxon>Actinomycetota</taxon>
        <taxon>Actinomycetes</taxon>
        <taxon>Propionibacteriales</taxon>
        <taxon>Propionibacteriaceae</taxon>
        <taxon>Enemella</taxon>
    </lineage>
</organism>
<proteinExistence type="predicted"/>
<gene>
    <name evidence="3" type="ORF">CGZ94_14805</name>
</gene>